<dbReference type="SUPFAM" id="SSF48371">
    <property type="entry name" value="ARM repeat"/>
    <property type="match status" value="1"/>
</dbReference>
<sequence>MIPGSLAYQQMNFTTDLIAQLTAAANPAQAKEMNIYMRERYSFFGVKAPQRKAILKTTIDTYKSQLDRPTVITIVKELYTQPQRELHYCAIELVTRFLKKKFQKEDITFIQQLIITHSWWDTVDMIAKHHLGGYLKSFPKETTRIIQSFSNADHLWLNRSAILFQLDYKKETNADLLFQLCLKHKNTGEFFINKAIGWALREYAKTNPQAVITFVSEHSLSPLSEQEALKKLR</sequence>
<dbReference type="PANTHER" id="PTHR34070:SF1">
    <property type="entry name" value="DNA ALKYLATION REPAIR PROTEIN"/>
    <property type="match status" value="1"/>
</dbReference>
<reference evidence="2" key="1">
    <citation type="journal article" date="2019" name="Int. J. Syst. Evol. Microbiol.">
        <title>The Global Catalogue of Microorganisms (GCM) 10K type strain sequencing project: providing services to taxonomists for standard genome sequencing and annotation.</title>
        <authorList>
            <consortium name="The Broad Institute Genomics Platform"/>
            <consortium name="The Broad Institute Genome Sequencing Center for Infectious Disease"/>
            <person name="Wu L."/>
            <person name="Ma J."/>
        </authorList>
    </citation>
    <scope>NUCLEOTIDE SEQUENCE [LARGE SCALE GENOMIC DNA]</scope>
    <source>
        <strain evidence="2">YJ-61-S</strain>
    </source>
</reference>
<protein>
    <submittedName>
        <fullName evidence="1">DNA alkylation repair protein</fullName>
    </submittedName>
</protein>
<dbReference type="Proteomes" id="UP001596043">
    <property type="component" value="Unassembled WGS sequence"/>
</dbReference>
<dbReference type="InterPro" id="IPR014825">
    <property type="entry name" value="DNA_alkylation"/>
</dbReference>
<dbReference type="Pfam" id="PF08713">
    <property type="entry name" value="DNA_alkylation"/>
    <property type="match status" value="1"/>
</dbReference>
<accession>A0ABV9HSX0</accession>
<proteinExistence type="predicted"/>
<gene>
    <name evidence="1" type="ORF">ACFO3O_04975</name>
</gene>
<dbReference type="CDD" id="cd07064">
    <property type="entry name" value="AlkD_like_1"/>
    <property type="match status" value="1"/>
</dbReference>
<organism evidence="1 2">
    <name type="scientific">Dokdonia ponticola</name>
    <dbReference type="NCBI Taxonomy" id="2041041"/>
    <lineage>
        <taxon>Bacteria</taxon>
        <taxon>Pseudomonadati</taxon>
        <taxon>Bacteroidota</taxon>
        <taxon>Flavobacteriia</taxon>
        <taxon>Flavobacteriales</taxon>
        <taxon>Flavobacteriaceae</taxon>
        <taxon>Dokdonia</taxon>
    </lineage>
</organism>
<dbReference type="InterPro" id="IPR016024">
    <property type="entry name" value="ARM-type_fold"/>
</dbReference>
<dbReference type="Gene3D" id="1.25.40.290">
    <property type="entry name" value="ARM repeat domains"/>
    <property type="match status" value="1"/>
</dbReference>
<evidence type="ECO:0000313" key="2">
    <source>
        <dbReference type="Proteomes" id="UP001596043"/>
    </source>
</evidence>
<dbReference type="EMBL" id="JBHSFV010000002">
    <property type="protein sequence ID" value="MFC4633247.1"/>
    <property type="molecule type" value="Genomic_DNA"/>
</dbReference>
<name>A0ABV9HSX0_9FLAO</name>
<comment type="caution">
    <text evidence="1">The sequence shown here is derived from an EMBL/GenBank/DDBJ whole genome shotgun (WGS) entry which is preliminary data.</text>
</comment>
<dbReference type="Gene3D" id="1.20.1660.10">
    <property type="entry name" value="Hypothetical protein (EF3068)"/>
    <property type="match status" value="1"/>
</dbReference>
<dbReference type="RefSeq" id="WP_379977443.1">
    <property type="nucleotide sequence ID" value="NZ_JBHSFV010000002.1"/>
</dbReference>
<keyword evidence="2" id="KW-1185">Reference proteome</keyword>
<evidence type="ECO:0000313" key="1">
    <source>
        <dbReference type="EMBL" id="MFC4633247.1"/>
    </source>
</evidence>
<dbReference type="PANTHER" id="PTHR34070">
    <property type="entry name" value="ARMADILLO-TYPE FOLD"/>
    <property type="match status" value="1"/>
</dbReference>